<comment type="similarity">
    <text evidence="2">Belongs to the mitochondrion-specific ribosomal protein mL43 family.</text>
</comment>
<name>A0A9N6ZG65_9CRUS</name>
<gene>
    <name evidence="8" type="primary">EOG090X0FS9</name>
</gene>
<dbReference type="InterPro" id="IPR039927">
    <property type="entry name" value="Ribosomal_mL43"/>
</dbReference>
<evidence type="ECO:0000256" key="2">
    <source>
        <dbReference type="ARBA" id="ARBA00006073"/>
    </source>
</evidence>
<dbReference type="GO" id="GO:0003735">
    <property type="term" value="F:structural constituent of ribosome"/>
    <property type="evidence" value="ECO:0007669"/>
    <property type="project" value="InterPro"/>
</dbReference>
<dbReference type="Pfam" id="PF05047">
    <property type="entry name" value="L51_S25_CI-B8"/>
    <property type="match status" value="1"/>
</dbReference>
<accession>A0A9N6ZG65</accession>
<dbReference type="PANTHER" id="PTHR21396">
    <property type="entry name" value="39S RIBOSOMAL PROTEIN L43"/>
    <property type="match status" value="1"/>
</dbReference>
<evidence type="ECO:0000256" key="4">
    <source>
        <dbReference type="ARBA" id="ARBA00023128"/>
    </source>
</evidence>
<dbReference type="EMBL" id="OC978473">
    <property type="protein sequence ID" value="CAG4635128.1"/>
    <property type="molecule type" value="Genomic_DNA"/>
</dbReference>
<keyword evidence="5" id="KW-0687">Ribonucleoprotein</keyword>
<dbReference type="AlphaFoldDB" id="A0A9N6ZG65"/>
<keyword evidence="3" id="KW-0689">Ribosomal protein</keyword>
<evidence type="ECO:0000256" key="6">
    <source>
        <dbReference type="ARBA" id="ARBA00035188"/>
    </source>
</evidence>
<protein>
    <recommendedName>
        <fullName evidence="6">Large ribosomal subunit protein mL43</fullName>
    </recommendedName>
</protein>
<dbReference type="FunFam" id="3.40.30.10:FF:000257">
    <property type="entry name" value="39S ribosomal protein L43"/>
    <property type="match status" value="1"/>
</dbReference>
<dbReference type="InterPro" id="IPR036249">
    <property type="entry name" value="Thioredoxin-like_sf"/>
</dbReference>
<evidence type="ECO:0000256" key="1">
    <source>
        <dbReference type="ARBA" id="ARBA00004173"/>
    </source>
</evidence>
<evidence type="ECO:0000259" key="7">
    <source>
        <dbReference type="SMART" id="SM00916"/>
    </source>
</evidence>
<evidence type="ECO:0000256" key="3">
    <source>
        <dbReference type="ARBA" id="ARBA00022980"/>
    </source>
</evidence>
<keyword evidence="4" id="KW-0496">Mitochondrion</keyword>
<evidence type="ECO:0000256" key="5">
    <source>
        <dbReference type="ARBA" id="ARBA00023274"/>
    </source>
</evidence>
<dbReference type="PANTHER" id="PTHR21396:SF2">
    <property type="entry name" value="LARGE RIBOSOMAL SUBUNIT PROTEIN ML43"/>
    <property type="match status" value="1"/>
</dbReference>
<dbReference type="GO" id="GO:0005762">
    <property type="term" value="C:mitochondrial large ribosomal subunit"/>
    <property type="evidence" value="ECO:0007669"/>
    <property type="project" value="TreeGrafter"/>
</dbReference>
<dbReference type="SMART" id="SM00916">
    <property type="entry name" value="L51_S25_CI-B8"/>
    <property type="match status" value="1"/>
</dbReference>
<dbReference type="SUPFAM" id="SSF52833">
    <property type="entry name" value="Thioredoxin-like"/>
    <property type="match status" value="1"/>
</dbReference>
<dbReference type="Gene3D" id="3.40.30.10">
    <property type="entry name" value="Glutaredoxin"/>
    <property type="match status" value="1"/>
</dbReference>
<dbReference type="InterPro" id="IPR007741">
    <property type="entry name" value="Ribosomal_mL43/mS25/NADH_DH"/>
</dbReference>
<evidence type="ECO:0000313" key="8">
    <source>
        <dbReference type="EMBL" id="CAG4635128.1"/>
    </source>
</evidence>
<comment type="subcellular location">
    <subcellularLocation>
        <location evidence="1">Mitochondrion</location>
    </subcellularLocation>
</comment>
<dbReference type="GO" id="GO:0032543">
    <property type="term" value="P:mitochondrial translation"/>
    <property type="evidence" value="ECO:0007669"/>
    <property type="project" value="InterPro"/>
</dbReference>
<sequence>MSNSHLFMPSGFIGAPLNNGIGRYVPQLQRITLKFCKSYGSSLGMRDFIETELMEFAKKNPGTVVYLKPRRHKSACMVAEYLNGEREYMSCNNFTRGEIIKWIGYLTTRSGIPTMRFRRYQHTDYPTIQGVWTPFTHQAPEINLAKFPHDPLSKPENADITATEQLLEIFKRTQIQDTPDKTDK</sequence>
<organism evidence="8">
    <name type="scientific">Alona affinis</name>
    <dbReference type="NCBI Taxonomy" id="381656"/>
    <lineage>
        <taxon>Eukaryota</taxon>
        <taxon>Metazoa</taxon>
        <taxon>Ecdysozoa</taxon>
        <taxon>Arthropoda</taxon>
        <taxon>Crustacea</taxon>
        <taxon>Branchiopoda</taxon>
        <taxon>Diplostraca</taxon>
        <taxon>Cladocera</taxon>
        <taxon>Anomopoda</taxon>
        <taxon>Chydoridae</taxon>
        <taxon>Alona</taxon>
    </lineage>
</organism>
<reference evidence="8" key="1">
    <citation type="submission" date="2021-04" db="EMBL/GenBank/DDBJ databases">
        <authorList>
            <person name="Cornetti L."/>
        </authorList>
    </citation>
    <scope>NUCLEOTIDE SEQUENCE</scope>
</reference>
<proteinExistence type="inferred from homology"/>
<feature type="domain" description="Ribosomal protein/NADH dehydrogenase" evidence="7">
    <location>
        <begin position="37"/>
        <end position="110"/>
    </location>
</feature>